<feature type="compositionally biased region" description="Acidic residues" evidence="1">
    <location>
        <begin position="1653"/>
        <end position="1662"/>
    </location>
</feature>
<feature type="compositionally biased region" description="Basic and acidic residues" evidence="1">
    <location>
        <begin position="2397"/>
        <end position="2408"/>
    </location>
</feature>
<proteinExistence type="predicted"/>
<feature type="compositionally biased region" description="Basic and acidic residues" evidence="1">
    <location>
        <begin position="2297"/>
        <end position="2315"/>
    </location>
</feature>
<feature type="region of interest" description="Disordered" evidence="1">
    <location>
        <begin position="956"/>
        <end position="990"/>
    </location>
</feature>
<feature type="compositionally biased region" description="Polar residues" evidence="1">
    <location>
        <begin position="1872"/>
        <end position="1887"/>
    </location>
</feature>
<feature type="region of interest" description="Disordered" evidence="1">
    <location>
        <begin position="1006"/>
        <end position="1073"/>
    </location>
</feature>
<keyword evidence="3" id="KW-1185">Reference proteome</keyword>
<evidence type="ECO:0008006" key="4">
    <source>
        <dbReference type="Google" id="ProtNLM"/>
    </source>
</evidence>
<feature type="compositionally biased region" description="Pro residues" evidence="1">
    <location>
        <begin position="1920"/>
        <end position="1930"/>
    </location>
</feature>
<reference evidence="2 3" key="1">
    <citation type="submission" date="2019-07" db="EMBL/GenBank/DDBJ databases">
        <title>R&amp;d 2014.</title>
        <authorList>
            <person name="Klenk H.-P."/>
        </authorList>
    </citation>
    <scope>NUCLEOTIDE SEQUENCE [LARGE SCALE GENOMIC DNA]</scope>
    <source>
        <strain evidence="2 3">DSM 43868</strain>
    </source>
</reference>
<feature type="region of interest" description="Disordered" evidence="1">
    <location>
        <begin position="711"/>
        <end position="762"/>
    </location>
</feature>
<evidence type="ECO:0000256" key="1">
    <source>
        <dbReference type="SAM" id="MobiDB-lite"/>
    </source>
</evidence>
<feature type="compositionally biased region" description="Low complexity" evidence="1">
    <location>
        <begin position="711"/>
        <end position="734"/>
    </location>
</feature>
<feature type="compositionally biased region" description="Low complexity" evidence="1">
    <location>
        <begin position="1827"/>
        <end position="1840"/>
    </location>
</feature>
<feature type="region of interest" description="Disordered" evidence="1">
    <location>
        <begin position="314"/>
        <end position="369"/>
    </location>
</feature>
<feature type="region of interest" description="Disordered" evidence="1">
    <location>
        <begin position="2277"/>
        <end position="2408"/>
    </location>
</feature>
<feature type="compositionally biased region" description="Basic and acidic residues" evidence="1">
    <location>
        <begin position="1581"/>
        <end position="1591"/>
    </location>
</feature>
<name>A0A562I9Q3_MICOL</name>
<feature type="compositionally biased region" description="Pro residues" evidence="1">
    <location>
        <begin position="342"/>
        <end position="352"/>
    </location>
</feature>
<accession>A0A562I9Q3</accession>
<feature type="compositionally biased region" description="Pro residues" evidence="1">
    <location>
        <begin position="1854"/>
        <end position="1871"/>
    </location>
</feature>
<feature type="compositionally biased region" description="Polar residues" evidence="1">
    <location>
        <begin position="1028"/>
        <end position="1046"/>
    </location>
</feature>
<organism evidence="2 3">
    <name type="scientific">Micromonospora olivasterospora</name>
    <dbReference type="NCBI Taxonomy" id="1880"/>
    <lineage>
        <taxon>Bacteria</taxon>
        <taxon>Bacillati</taxon>
        <taxon>Actinomycetota</taxon>
        <taxon>Actinomycetes</taxon>
        <taxon>Micromonosporales</taxon>
        <taxon>Micromonosporaceae</taxon>
        <taxon>Micromonospora</taxon>
    </lineage>
</organism>
<dbReference type="Proteomes" id="UP000319825">
    <property type="component" value="Unassembled WGS sequence"/>
</dbReference>
<feature type="compositionally biased region" description="Low complexity" evidence="1">
    <location>
        <begin position="1669"/>
        <end position="1682"/>
    </location>
</feature>
<dbReference type="RefSeq" id="WP_211372555.1">
    <property type="nucleotide sequence ID" value="NZ_VLKE01000001.1"/>
</dbReference>
<feature type="compositionally biased region" description="Acidic residues" evidence="1">
    <location>
        <begin position="1969"/>
        <end position="1978"/>
    </location>
</feature>
<feature type="region of interest" description="Disordered" evidence="1">
    <location>
        <begin position="1640"/>
        <end position="2074"/>
    </location>
</feature>
<protein>
    <recommendedName>
        <fullName evidence="4">Papain fold toxin 1 (Glutamine deamidase) of polymorphic toxin system</fullName>
    </recommendedName>
</protein>
<evidence type="ECO:0000313" key="3">
    <source>
        <dbReference type="Proteomes" id="UP000319825"/>
    </source>
</evidence>
<feature type="compositionally biased region" description="Basic and acidic residues" evidence="1">
    <location>
        <begin position="1996"/>
        <end position="2008"/>
    </location>
</feature>
<feature type="compositionally biased region" description="Basic residues" evidence="1">
    <location>
        <begin position="1407"/>
        <end position="1428"/>
    </location>
</feature>
<dbReference type="EMBL" id="VLKE01000001">
    <property type="protein sequence ID" value="TWH67759.1"/>
    <property type="molecule type" value="Genomic_DNA"/>
</dbReference>
<feature type="compositionally biased region" description="Low complexity" evidence="1">
    <location>
        <begin position="2344"/>
        <end position="2360"/>
    </location>
</feature>
<gene>
    <name evidence="2" type="ORF">JD77_02744</name>
</gene>
<feature type="compositionally biased region" description="Pro residues" evidence="1">
    <location>
        <begin position="1696"/>
        <end position="1713"/>
    </location>
</feature>
<dbReference type="PANTHER" id="PTHR24216">
    <property type="entry name" value="PAXILLIN-RELATED"/>
    <property type="match status" value="1"/>
</dbReference>
<feature type="region of interest" description="Disordered" evidence="1">
    <location>
        <begin position="774"/>
        <end position="831"/>
    </location>
</feature>
<sequence>MRVLEGFTGVRVSRAKLPLLWDDIGTLEMLAGRVRTVLGPLLEQTVRAVRQAGEGEAFDRFVAQTAPFVGKMAETADLMLAVVEAEKKFFLETETGKRTTVAMFSFMQAEFAAAAAMWFWNPVGAAAHLAQARTIIQVVLRSALVRSAASSTAMQMLTMPGSALLAQVSMMTDGLQSGVNWSAVGKQAAYAGAVAFLSTVGGPALGKVAGAVAAAVSKLGLSDTTKMLLTDLLTRPVLETGTEGIFGIGASLMVDGYYDTGNLGADLLSGALSGAGGSAASGLGLVVSRAMNGPRVRVPHIAFTPDGRPVLPVASTPVGVDSSTGYQSGVDDPKAVAAGTQAPPPTPPPPLPASNMPTPKLNLPTPNDPSVPSWSVPSWSMPAVPAPQWVVAAGGPVVERWHRFQQDLVDRYGGLLAGVARAGKSMAALAIPIERVFAGWVDARQGDRVVAGFLSAVGLPAAALTEGYLTGVRQRAVARMAEALASAGGQFPAEVRAQQLVAALPAAFDLEALRAIAHLAAEHHIDQYLTAGLPTGASTPTGPGTSSAAGVPGGAGAAVPSAAVLEAVVGGVRSQVDRRVDAILGAPAVLPAVLPAVVAGPDAAQVSAVADAVRQVVVDLPARFSAAAVPGVTGAAAGVATLDVEESGRTGAPTVPVTSEQHTAAAAGLARAQFTALAHRYGLDPAGHDILAGSFQQEWKDRYQQVLAEAAGSATSGAPGTAGTPGTPDAASAGSTVPAGGRDIASAGGRDNATASDMSVSSDDVFSNLDTSDTMSISDVSLPDESLGGVPGKHGLSDAGSFSDAGSWRDVSLRDGPVSGGPGRHGEPAAAATEQDLTPFGSGQRVANWAAAEQVRPGSGDLWLCVAATLDVFHTVYKRLGNRAVFDDRIIGPDGRLAPTMGWPQLLEVLDAVPERVAHPDGVAGGDVLAALRAVPGSMVVVRAAPPNEPQHVFALHSRPQDSGPPRIRVRDPLLPGAVDRPEPDDPIRDPWLRHLFASSTRVAAFDGDGRPATITDLLGPTARHPQPITTTGTDTSAFLLASTSPPRGPSHAMRADTTAPDPADSPHSDPLVDPADLLYLLVEAVGTEPDPEPQPMDPRKDDPSGTGPASGDQEFQNVRDPDLDGMNLDTPHLDGAWGPPRNTGQIESPDGVSDPGQPQQAPLPDPPAGSQWVLNQEEARTLFDQHAKNIATTPQHRGDLQELWNALIDCMDNNGTITASQPALAKATKAVKLTVRDRIGVLLRSGLLQLVQESHGPWATRYRVSDPGQPQQAPLPEPPAGSKWVLDQDEARTLFARHVDHIGTTTRQRDGLRRLWDALIDGMDNDGKITASQEDLAKATDAHQTTVRGRIEVLLDSGLLQLVQKGHARGAAAQYRVSDPGQPRGPSHAMRADTTAPDPADSPVRRRDRTARRGVGRPRRRGGRVARHGAAAADTGQVEFPYGVSNPGQPQQAPLPDPPAGSQWVLDKSDALTLFAQHARNMPTTTQRQQDGLRKLWDALIHLMDEAGIITASREILAKATTPSTAPKTVEHRIGVLLRSGLLRLVREGHGGVAARYAVSAPGQPQQASVPGPALGPDRPQGEDLSRLDHGGTLPISGPVPASSTDTGPPWPLGDPAAPTASPWPEAWVPDIAVPDRHGAAIPADFGHMDNQPDDGNENLDDWAYQGDLADLLDPFDPLHPGRISPPTAMDTEPDPGPQPTYPPQPQAPPGPTSWSQPSGDQPSQLPGTPSFPTPGLDVQDPGPQLPMPGPVPASSTDTGPPWPPEPPWPLGDPAAPTASPWPEAWVPDIAVPDRHGAAIPADFGHMDNQPDDGNENLDDWAYQGDLADLLDPFDPLHPGRISPSTAMDTEPDPGPQPTYPPQPQAPPGPTSWSQPSGDQPSQLPGTPSFPTPGLDVQDPGPQLPMPGPVPASSTDTGPPWPPEPPWPLGDPAAPTASPWPEAWVPDIAVPDRHGAAIPADFGHMDNQPDDGNENLDDWAYQGMRADTTVPDPADSPHSDPAGKDDPSGPGPASGDQEFQNVWDPDLDGMNLDTPHLDGAWGPPRNTGQVESPDGVSDPGQPQQAPFPGPPAGSQWVLDQEKARTLFDQHANHIATTTRQRDDLRRLWDALIDRMGTNGRITARQEDLAKATDVRQSTVQNRIQVLLRSGLLQLVQKGSGHGATQYGVSSPGKAPLPEPPAGSKWVLNKKDAWALFRQHADHIATTTQQQRDGLPPLWNALIDRMDNNGTITASLEDLAKATTPHTAKGTVQDRIKALLGSGLLRVEKGHGRVAARYRVTDPGRPWQAPVPGPAPEPDRRPQGSEDLSWLDHGDTSPMPGPVPAPPAGTGLPGLPGPLDDPDALTASSWPAGPAASSWPVEGAGPAGRVSGSGVTDGHGAAIPANVDPPIGNQPGDGRRNRGDWATG</sequence>
<feature type="region of interest" description="Disordered" evidence="1">
    <location>
        <begin position="1561"/>
        <end position="1628"/>
    </location>
</feature>
<comment type="caution">
    <text evidence="2">The sequence shown here is derived from an EMBL/GenBank/DDBJ whole genome shotgun (WGS) entry which is preliminary data.</text>
</comment>
<feature type="compositionally biased region" description="Polar residues" evidence="1">
    <location>
        <begin position="1714"/>
        <end position="1729"/>
    </location>
</feature>
<feature type="region of interest" description="Disordered" evidence="1">
    <location>
        <begin position="1371"/>
        <end position="1461"/>
    </location>
</feature>
<dbReference type="PANTHER" id="PTHR24216:SF65">
    <property type="entry name" value="PAXILLIN-LIKE PROTEIN 1"/>
    <property type="match status" value="1"/>
</dbReference>
<feature type="region of interest" description="Disordered" evidence="1">
    <location>
        <begin position="1088"/>
        <end position="1172"/>
    </location>
</feature>
<feature type="compositionally biased region" description="Pro residues" evidence="1">
    <location>
        <begin position="1762"/>
        <end position="1772"/>
    </location>
</feature>
<feature type="compositionally biased region" description="Acidic residues" evidence="1">
    <location>
        <begin position="1811"/>
        <end position="1820"/>
    </location>
</feature>
<evidence type="ECO:0000313" key="2">
    <source>
        <dbReference type="EMBL" id="TWH67759.1"/>
    </source>
</evidence>
<feature type="compositionally biased region" description="Basic and acidic residues" evidence="1">
    <location>
        <begin position="980"/>
        <end position="990"/>
    </location>
</feature>